<dbReference type="GeneID" id="27897990"/>
<dbReference type="AlphaFoldDB" id="M3D004"/>
<organism evidence="2 3">
    <name type="scientific">Sphaerulina musiva (strain SO2202)</name>
    <name type="common">Poplar stem canker fungus</name>
    <name type="synonym">Septoria musiva</name>
    <dbReference type="NCBI Taxonomy" id="692275"/>
    <lineage>
        <taxon>Eukaryota</taxon>
        <taxon>Fungi</taxon>
        <taxon>Dikarya</taxon>
        <taxon>Ascomycota</taxon>
        <taxon>Pezizomycotina</taxon>
        <taxon>Dothideomycetes</taxon>
        <taxon>Dothideomycetidae</taxon>
        <taxon>Mycosphaerellales</taxon>
        <taxon>Mycosphaerellaceae</taxon>
        <taxon>Sphaerulina</taxon>
    </lineage>
</organism>
<feature type="region of interest" description="Disordered" evidence="1">
    <location>
        <begin position="118"/>
        <end position="147"/>
    </location>
</feature>
<evidence type="ECO:0000313" key="3">
    <source>
        <dbReference type="Proteomes" id="UP000016931"/>
    </source>
</evidence>
<sequence>MSFMPRRMVVRGEHDQDIRPCDPLLIFRRKWREDSRSIGTCLHIDTVPPIMEVQECGGYDVTNRTVRPAYLLGGGRGGGRGARLFLEISPSQTATDHIQSFAVPASKVGQHPTQLQAAMGEQASRAESRVDSTSLRPAERAENKKDTARATCITSFARDEKHANLDSGLL</sequence>
<dbReference type="EMBL" id="KB456268">
    <property type="protein sequence ID" value="EMF10219.1"/>
    <property type="molecule type" value="Genomic_DNA"/>
</dbReference>
<gene>
    <name evidence="2" type="ORF">SEPMUDRAFT_110599</name>
</gene>
<accession>M3D004</accession>
<name>M3D004_SPHMS</name>
<feature type="compositionally biased region" description="Basic and acidic residues" evidence="1">
    <location>
        <begin position="137"/>
        <end position="147"/>
    </location>
</feature>
<protein>
    <submittedName>
        <fullName evidence="2">Uncharacterized protein</fullName>
    </submittedName>
</protein>
<evidence type="ECO:0000313" key="2">
    <source>
        <dbReference type="EMBL" id="EMF10219.1"/>
    </source>
</evidence>
<dbReference type="RefSeq" id="XP_016758340.1">
    <property type="nucleotide sequence ID" value="XM_016900853.1"/>
</dbReference>
<keyword evidence="3" id="KW-1185">Reference proteome</keyword>
<reference evidence="2 3" key="1">
    <citation type="journal article" date="2012" name="PLoS Pathog.">
        <title>Diverse lifestyles and strategies of plant pathogenesis encoded in the genomes of eighteen Dothideomycetes fungi.</title>
        <authorList>
            <person name="Ohm R.A."/>
            <person name="Feau N."/>
            <person name="Henrissat B."/>
            <person name="Schoch C.L."/>
            <person name="Horwitz B.A."/>
            <person name="Barry K.W."/>
            <person name="Condon B.J."/>
            <person name="Copeland A.C."/>
            <person name="Dhillon B."/>
            <person name="Glaser F."/>
            <person name="Hesse C.N."/>
            <person name="Kosti I."/>
            <person name="LaButti K."/>
            <person name="Lindquist E.A."/>
            <person name="Lucas S."/>
            <person name="Salamov A.A."/>
            <person name="Bradshaw R.E."/>
            <person name="Ciuffetti L."/>
            <person name="Hamelin R.C."/>
            <person name="Kema G.H.J."/>
            <person name="Lawrence C."/>
            <person name="Scott J.A."/>
            <person name="Spatafora J.W."/>
            <person name="Turgeon B.G."/>
            <person name="de Wit P.J.G.M."/>
            <person name="Zhong S."/>
            <person name="Goodwin S.B."/>
            <person name="Grigoriev I.V."/>
        </authorList>
    </citation>
    <scope>NUCLEOTIDE SEQUENCE [LARGE SCALE GENOMIC DNA]</scope>
    <source>
        <strain evidence="2 3">SO2202</strain>
    </source>
</reference>
<evidence type="ECO:0000256" key="1">
    <source>
        <dbReference type="SAM" id="MobiDB-lite"/>
    </source>
</evidence>
<proteinExistence type="predicted"/>
<dbReference type="Proteomes" id="UP000016931">
    <property type="component" value="Unassembled WGS sequence"/>
</dbReference>
<dbReference type="HOGENOM" id="CLU_1571623_0_0_1"/>